<evidence type="ECO:0000313" key="1">
    <source>
        <dbReference type="EMBL" id="NHZ81319.1"/>
    </source>
</evidence>
<dbReference type="Proteomes" id="UP000621455">
    <property type="component" value="Unassembled WGS sequence"/>
</dbReference>
<dbReference type="EMBL" id="WHJG01000020">
    <property type="protein sequence ID" value="NHZ81319.1"/>
    <property type="molecule type" value="Genomic_DNA"/>
</dbReference>
<proteinExistence type="predicted"/>
<sequence length="165" mass="18125">MEWRTHPALAGKLHPNHPDDIQVIIHDGGRRMTSAHPELAWVSITGVAGDIFSGRVIIAPTQLETVRINQSIRFIATGTGQPVMVSEKYLKERGSWLIHGCSKCGFAELFDAPSDLIKVIFPALPADAALETFTSFCPLCDGVQAIASRNAPPPDSERPWWKLWG</sequence>
<keyword evidence="2" id="KW-1185">Reference proteome</keyword>
<accession>A0ABX0NEX6</accession>
<name>A0ABX0NEX6_9BURK</name>
<dbReference type="RefSeq" id="WP_167088651.1">
    <property type="nucleotide sequence ID" value="NZ_WHJG01000020.1"/>
</dbReference>
<protein>
    <submittedName>
        <fullName evidence="1">Uncharacterized protein</fullName>
    </submittedName>
</protein>
<organism evidence="1 2">
    <name type="scientific">Massilia frigida</name>
    <dbReference type="NCBI Taxonomy" id="2609281"/>
    <lineage>
        <taxon>Bacteria</taxon>
        <taxon>Pseudomonadati</taxon>
        <taxon>Pseudomonadota</taxon>
        <taxon>Betaproteobacteria</taxon>
        <taxon>Burkholderiales</taxon>
        <taxon>Oxalobacteraceae</taxon>
        <taxon>Telluria group</taxon>
        <taxon>Massilia</taxon>
    </lineage>
</organism>
<comment type="caution">
    <text evidence="1">The sequence shown here is derived from an EMBL/GenBank/DDBJ whole genome shotgun (WGS) entry which is preliminary data.</text>
</comment>
<gene>
    <name evidence="1" type="ORF">F2P44_18850</name>
</gene>
<evidence type="ECO:0000313" key="2">
    <source>
        <dbReference type="Proteomes" id="UP000621455"/>
    </source>
</evidence>
<reference evidence="1 2" key="1">
    <citation type="submission" date="2019-10" db="EMBL/GenBank/DDBJ databases">
        <title>Taxonomy of Antarctic Massilia spp.: description of Massilia rubra sp. nov., Massilia aquatica sp. nov., Massilia mucilaginosa sp. nov., Massilia frigida sp. nov. isolated from streams, lakes and regoliths.</title>
        <authorList>
            <person name="Holochova P."/>
            <person name="Sedlacek I."/>
            <person name="Kralova S."/>
            <person name="Maslanova I."/>
            <person name="Busse H.-J."/>
            <person name="Stankova E."/>
            <person name="Vrbovska V."/>
            <person name="Kovarovic V."/>
            <person name="Bartak M."/>
            <person name="Svec P."/>
            <person name="Pantucek R."/>
        </authorList>
    </citation>
    <scope>NUCLEOTIDE SEQUENCE [LARGE SCALE GENOMIC DNA]</scope>
    <source>
        <strain evidence="1 2">CCM 8695</strain>
    </source>
</reference>